<protein>
    <submittedName>
        <fullName evidence="2">Uncharacterized protein</fullName>
    </submittedName>
</protein>
<sequence length="69" mass="7546">MTLRVQQAKGKFIGGLIGFGMGVGGAAINMLIDSKFKEEEYNMTKSTISNIEKIHLLDKEKSKIVSDGK</sequence>
<dbReference type="AlphaFoldDB" id="F0FA52"/>
<dbReference type="Proteomes" id="UP000005697">
    <property type="component" value="Unassembled WGS sequence"/>
</dbReference>
<evidence type="ECO:0000313" key="3">
    <source>
        <dbReference type="Proteomes" id="UP000005697"/>
    </source>
</evidence>
<feature type="transmembrane region" description="Helical" evidence="1">
    <location>
        <begin position="12"/>
        <end position="32"/>
    </location>
</feature>
<comment type="caution">
    <text evidence="2">The sequence shown here is derived from an EMBL/GenBank/DDBJ whole genome shotgun (WGS) entry which is preliminary data.</text>
</comment>
<proteinExistence type="predicted"/>
<gene>
    <name evidence="2" type="ORF">HMPREF9141_2469</name>
</gene>
<evidence type="ECO:0000313" key="2">
    <source>
        <dbReference type="EMBL" id="EGC19041.1"/>
    </source>
</evidence>
<reference evidence="2 3" key="1">
    <citation type="submission" date="2011-01" db="EMBL/GenBank/DDBJ databases">
        <authorList>
            <person name="Muzny D."/>
            <person name="Qin X."/>
            <person name="Deng J."/>
            <person name="Jiang H."/>
            <person name="Liu Y."/>
            <person name="Qu J."/>
            <person name="Song X.-Z."/>
            <person name="Zhang L."/>
            <person name="Thornton R."/>
            <person name="Coyle M."/>
            <person name="Francisco L."/>
            <person name="Jackson L."/>
            <person name="Javaid M."/>
            <person name="Korchina V."/>
            <person name="Kovar C."/>
            <person name="Mata R."/>
            <person name="Mathew T."/>
            <person name="Ngo R."/>
            <person name="Nguyen L."/>
            <person name="Nguyen N."/>
            <person name="Okwuonu G."/>
            <person name="Ongeri F."/>
            <person name="Pham C."/>
            <person name="Simmons D."/>
            <person name="Wilczek-Boney K."/>
            <person name="Hale W."/>
            <person name="Jakkamsetti A."/>
            <person name="Pham P."/>
            <person name="Ruth R."/>
            <person name="San Lucas F."/>
            <person name="Warren J."/>
            <person name="Zhang J."/>
            <person name="Zhao Z."/>
            <person name="Zhou C."/>
            <person name="Zhu D."/>
            <person name="Lee S."/>
            <person name="Bess C."/>
            <person name="Blankenburg K."/>
            <person name="Forbes L."/>
            <person name="Fu Q."/>
            <person name="Gubbala S."/>
            <person name="Hirani K."/>
            <person name="Jayaseelan J.C."/>
            <person name="Lara F."/>
            <person name="Munidasa M."/>
            <person name="Palculict T."/>
            <person name="Patil S."/>
            <person name="Pu L.-L."/>
            <person name="Saada N."/>
            <person name="Tang L."/>
            <person name="Weissenberger G."/>
            <person name="Zhu Y."/>
            <person name="Hemphill L."/>
            <person name="Shang Y."/>
            <person name="Youmans B."/>
            <person name="Ayvaz T."/>
            <person name="Ross M."/>
            <person name="Santibanez J."/>
            <person name="Aqrawi P."/>
            <person name="Gross S."/>
            <person name="Joshi V."/>
            <person name="Fowler G."/>
            <person name="Nazareth L."/>
            <person name="Reid J."/>
            <person name="Worley K."/>
            <person name="Petrosino J."/>
            <person name="Highlander S."/>
            <person name="Gibbs R."/>
        </authorList>
    </citation>
    <scope>NUCLEOTIDE SEQUENCE [LARGE SCALE GENOMIC DNA]</scope>
    <source>
        <strain evidence="2 3">DSM 16608</strain>
    </source>
</reference>
<accession>F0FA52</accession>
<dbReference type="HOGENOM" id="CLU_2772458_0_0_10"/>
<keyword evidence="1" id="KW-1133">Transmembrane helix</keyword>
<keyword evidence="1" id="KW-0812">Transmembrane</keyword>
<name>F0FA52_9BACT</name>
<dbReference type="EMBL" id="AEWX01000036">
    <property type="protein sequence ID" value="EGC19041.1"/>
    <property type="molecule type" value="Genomic_DNA"/>
</dbReference>
<dbReference type="RefSeq" id="WP_007367206.1">
    <property type="nucleotide sequence ID" value="NZ_GL872282.1"/>
</dbReference>
<evidence type="ECO:0000256" key="1">
    <source>
        <dbReference type="SAM" id="Phobius"/>
    </source>
</evidence>
<keyword evidence="1" id="KW-0472">Membrane</keyword>
<keyword evidence="3" id="KW-1185">Reference proteome</keyword>
<organism evidence="2 3">
    <name type="scientific">Prevotella multiformis DSM 16608</name>
    <dbReference type="NCBI Taxonomy" id="888743"/>
    <lineage>
        <taxon>Bacteria</taxon>
        <taxon>Pseudomonadati</taxon>
        <taxon>Bacteroidota</taxon>
        <taxon>Bacteroidia</taxon>
        <taxon>Bacteroidales</taxon>
        <taxon>Prevotellaceae</taxon>
        <taxon>Prevotella</taxon>
    </lineage>
</organism>
<dbReference type="STRING" id="888743.HMPREF9141_2469"/>
<dbReference type="OrthoDB" id="742917at2"/>